<reference evidence="3 4" key="1">
    <citation type="submission" date="2015-12" db="EMBL/GenBank/DDBJ databases">
        <title>Draft genome sequence of Moniliophthora roreri, the causal agent of frosty pod rot of cacao.</title>
        <authorList>
            <person name="Aime M.C."/>
            <person name="Diaz-Valderrama J.R."/>
            <person name="Kijpornyongpan T."/>
            <person name="Phillips-Mora W."/>
        </authorList>
    </citation>
    <scope>NUCLEOTIDE SEQUENCE [LARGE SCALE GENOMIC DNA]</scope>
    <source>
        <strain evidence="3 4">MCA 2952</strain>
    </source>
</reference>
<accession>A0A0W0FDX8</accession>
<organism evidence="3 4">
    <name type="scientific">Moniliophthora roreri</name>
    <name type="common">Frosty pod rot fungus</name>
    <name type="synonym">Monilia roreri</name>
    <dbReference type="NCBI Taxonomy" id="221103"/>
    <lineage>
        <taxon>Eukaryota</taxon>
        <taxon>Fungi</taxon>
        <taxon>Dikarya</taxon>
        <taxon>Basidiomycota</taxon>
        <taxon>Agaricomycotina</taxon>
        <taxon>Agaricomycetes</taxon>
        <taxon>Agaricomycetidae</taxon>
        <taxon>Agaricales</taxon>
        <taxon>Marasmiineae</taxon>
        <taxon>Marasmiaceae</taxon>
        <taxon>Moniliophthora</taxon>
    </lineage>
</organism>
<name>A0A0W0FDX8_MONRR</name>
<dbReference type="EMBL" id="LATX01002085">
    <property type="protein sequence ID" value="KTB34386.1"/>
    <property type="molecule type" value="Genomic_DNA"/>
</dbReference>
<evidence type="ECO:0000313" key="3">
    <source>
        <dbReference type="EMBL" id="KTB34386.1"/>
    </source>
</evidence>
<feature type="compositionally biased region" description="Polar residues" evidence="1">
    <location>
        <begin position="153"/>
        <end position="162"/>
    </location>
</feature>
<protein>
    <recommendedName>
        <fullName evidence="5">GPI anchored protein</fullName>
    </recommendedName>
</protein>
<proteinExistence type="predicted"/>
<dbReference type="AlphaFoldDB" id="A0A0W0FDX8"/>
<feature type="compositionally biased region" description="Low complexity" evidence="1">
    <location>
        <begin position="196"/>
        <end position="211"/>
    </location>
</feature>
<feature type="chain" id="PRO_5006901611" description="GPI anchored protein" evidence="2">
    <location>
        <begin position="19"/>
        <end position="232"/>
    </location>
</feature>
<feature type="signal peptide" evidence="2">
    <location>
        <begin position="1"/>
        <end position="18"/>
    </location>
</feature>
<comment type="caution">
    <text evidence="3">The sequence shown here is derived from an EMBL/GenBank/DDBJ whole genome shotgun (WGS) entry which is preliminary data.</text>
</comment>
<evidence type="ECO:0000256" key="2">
    <source>
        <dbReference type="SAM" id="SignalP"/>
    </source>
</evidence>
<dbReference type="Proteomes" id="UP000054988">
    <property type="component" value="Unassembled WGS sequence"/>
</dbReference>
<gene>
    <name evidence="3" type="ORF">WG66_13034</name>
</gene>
<feature type="region of interest" description="Disordered" evidence="1">
    <location>
        <begin position="135"/>
        <end position="216"/>
    </location>
</feature>
<sequence length="232" mass="23778">MSFKIFTVLLLWMAIVHAKSMSDGTDSDARELAMLDRTWSMPTGPGEGSLRNLTARQSCSSGFPCGSWCCRNGDACCTTGCCPPGEKCAWTSSGEVGCCPQEYIQCASGDCCPSGTTCCRDTKCCVIGFGGGGGGSGPGTMTDTPNRPPPVTTSPGDTTSSPLRPPVTIGSDDTTPALLNTDTSTTSPRRTNTGLSSTPTPASAGSTSNSGKSISPRPPFVVVSIILLLAIL</sequence>
<evidence type="ECO:0008006" key="5">
    <source>
        <dbReference type="Google" id="ProtNLM"/>
    </source>
</evidence>
<keyword evidence="2" id="KW-0732">Signal</keyword>
<evidence type="ECO:0000313" key="4">
    <source>
        <dbReference type="Proteomes" id="UP000054988"/>
    </source>
</evidence>
<evidence type="ECO:0000256" key="1">
    <source>
        <dbReference type="SAM" id="MobiDB-lite"/>
    </source>
</evidence>
<feature type="compositionally biased region" description="Polar residues" evidence="1">
    <location>
        <begin position="171"/>
        <end position="195"/>
    </location>
</feature>